<keyword evidence="2" id="KW-1003">Cell membrane</keyword>
<dbReference type="Pfam" id="PF02687">
    <property type="entry name" value="FtsX"/>
    <property type="match status" value="1"/>
</dbReference>
<keyword evidence="11" id="KW-1185">Reference proteome</keyword>
<evidence type="ECO:0000313" key="11">
    <source>
        <dbReference type="Proteomes" id="UP000078148"/>
    </source>
</evidence>
<reference evidence="11" key="1">
    <citation type="submission" date="2015-10" db="EMBL/GenBank/DDBJ databases">
        <title>Genome of Paenibacillus bovis sp. nov.</title>
        <authorList>
            <person name="Wu Z."/>
            <person name="Gao C."/>
            <person name="Liu Z."/>
            <person name="Zheng H."/>
        </authorList>
    </citation>
    <scope>NUCLEOTIDE SEQUENCE [LARGE SCALE GENOMIC DNA]</scope>
    <source>
        <strain evidence="11">BD3526</strain>
    </source>
</reference>
<feature type="domain" description="ABC3 transporter permease C-terminal" evidence="8">
    <location>
        <begin position="270"/>
        <end position="381"/>
    </location>
</feature>
<dbReference type="PANTHER" id="PTHR30572">
    <property type="entry name" value="MEMBRANE COMPONENT OF TRANSPORTER-RELATED"/>
    <property type="match status" value="1"/>
</dbReference>
<dbReference type="KEGG" id="pbv:AR543_21650"/>
<proteinExistence type="inferred from homology"/>
<comment type="subcellular location">
    <subcellularLocation>
        <location evidence="1">Cell membrane</location>
        <topology evidence="1">Multi-pass membrane protein</topology>
    </subcellularLocation>
</comment>
<name>A0A172ZLR3_9BACL</name>
<feature type="transmembrane region" description="Helical" evidence="7">
    <location>
        <begin position="21"/>
        <end position="42"/>
    </location>
</feature>
<reference evidence="10 11" key="2">
    <citation type="journal article" date="2016" name="Int. J. Syst. Evol. Microbiol.">
        <title>Paenibacillus bovis sp. nov., isolated from raw yak (Bos grunniens) milk.</title>
        <authorList>
            <person name="Gao C."/>
            <person name="Han J."/>
            <person name="Liu Z."/>
            <person name="Xu X."/>
            <person name="Hang F."/>
            <person name="Wu Z."/>
        </authorList>
    </citation>
    <scope>NUCLEOTIDE SEQUENCE [LARGE SCALE GENOMIC DNA]</scope>
    <source>
        <strain evidence="10 11">BD3526</strain>
    </source>
</reference>
<evidence type="ECO:0000256" key="5">
    <source>
        <dbReference type="ARBA" id="ARBA00023136"/>
    </source>
</evidence>
<dbReference type="EMBL" id="CP013023">
    <property type="protein sequence ID" value="ANF98342.1"/>
    <property type="molecule type" value="Genomic_DNA"/>
</dbReference>
<sequence length="390" mass="42098">MIFFQSIRMAMTSVIGNKIRSFLTMLGIIIGVSSVILVVSVGRSFTDSITGQFDDLGTNQLMVSIMGMGVTSSLTLEEVDAYSHLQGVDLVSPTISGSATAKYGNRHTDASLEGVTPNYRPLKNYRLRSGRFLLDIDSQYRQEVAVLGSEVASKLYGLGNPVGQDIRLNGISFKVVGVLQPKGSDLTGSNDDKVLIPIATAERFLQTKGIQSFVVKAVNRQDVPQVKAQLENNLSKTFKNHPEAYNVFDAQEMIESSEKTSAMMSTALASIAGISLVVGGIGIMNIMIMSVNERTREIGIRKALGAKKSNILMQFMFESIVLSTFGGLIGIGAGLGLTSLAGQLMGNPIAYAWDMVLIAFLFSFFIGLVFGISPAYKASRLRPIHALRTD</sequence>
<dbReference type="STRING" id="1616788.AR543_21650"/>
<dbReference type="OrthoDB" id="9770036at2"/>
<evidence type="ECO:0000259" key="9">
    <source>
        <dbReference type="Pfam" id="PF12704"/>
    </source>
</evidence>
<keyword evidence="3 7" id="KW-0812">Transmembrane</keyword>
<dbReference type="RefSeq" id="WP_060536413.1">
    <property type="nucleotide sequence ID" value="NZ_CP013023.1"/>
</dbReference>
<feature type="transmembrane region" description="Helical" evidence="7">
    <location>
        <begin position="349"/>
        <end position="372"/>
    </location>
</feature>
<comment type="similarity">
    <text evidence="6">Belongs to the ABC-4 integral membrane protein family.</text>
</comment>
<evidence type="ECO:0000256" key="4">
    <source>
        <dbReference type="ARBA" id="ARBA00022989"/>
    </source>
</evidence>
<protein>
    <submittedName>
        <fullName evidence="10">ABC transporter permease</fullName>
    </submittedName>
</protein>
<gene>
    <name evidence="10" type="ORF">AR543_21650</name>
</gene>
<dbReference type="InterPro" id="IPR025857">
    <property type="entry name" value="MacB_PCD"/>
</dbReference>
<dbReference type="Proteomes" id="UP000078148">
    <property type="component" value="Chromosome"/>
</dbReference>
<dbReference type="Pfam" id="PF12704">
    <property type="entry name" value="MacB_PCD"/>
    <property type="match status" value="1"/>
</dbReference>
<feature type="transmembrane region" description="Helical" evidence="7">
    <location>
        <begin position="311"/>
        <end position="337"/>
    </location>
</feature>
<evidence type="ECO:0000256" key="1">
    <source>
        <dbReference type="ARBA" id="ARBA00004651"/>
    </source>
</evidence>
<dbReference type="GO" id="GO:0022857">
    <property type="term" value="F:transmembrane transporter activity"/>
    <property type="evidence" value="ECO:0007669"/>
    <property type="project" value="TreeGrafter"/>
</dbReference>
<evidence type="ECO:0000256" key="3">
    <source>
        <dbReference type="ARBA" id="ARBA00022692"/>
    </source>
</evidence>
<keyword evidence="4 7" id="KW-1133">Transmembrane helix</keyword>
<evidence type="ECO:0000256" key="2">
    <source>
        <dbReference type="ARBA" id="ARBA00022475"/>
    </source>
</evidence>
<evidence type="ECO:0000256" key="7">
    <source>
        <dbReference type="SAM" id="Phobius"/>
    </source>
</evidence>
<keyword evidence="5 7" id="KW-0472">Membrane</keyword>
<feature type="transmembrane region" description="Helical" evidence="7">
    <location>
        <begin position="267"/>
        <end position="291"/>
    </location>
</feature>
<feature type="domain" description="MacB-like periplasmic core" evidence="9">
    <location>
        <begin position="21"/>
        <end position="232"/>
    </location>
</feature>
<dbReference type="AlphaFoldDB" id="A0A172ZLR3"/>
<dbReference type="InterPro" id="IPR050250">
    <property type="entry name" value="Macrolide_Exporter_MacB"/>
</dbReference>
<dbReference type="InterPro" id="IPR003838">
    <property type="entry name" value="ABC3_permease_C"/>
</dbReference>
<evidence type="ECO:0000259" key="8">
    <source>
        <dbReference type="Pfam" id="PF02687"/>
    </source>
</evidence>
<accession>A0A172ZLR3</accession>
<evidence type="ECO:0000256" key="6">
    <source>
        <dbReference type="ARBA" id="ARBA00038076"/>
    </source>
</evidence>
<dbReference type="PANTHER" id="PTHR30572:SF4">
    <property type="entry name" value="ABC TRANSPORTER PERMEASE YTRF"/>
    <property type="match status" value="1"/>
</dbReference>
<evidence type="ECO:0000313" key="10">
    <source>
        <dbReference type="EMBL" id="ANF98342.1"/>
    </source>
</evidence>
<organism evidence="10 11">
    <name type="scientific">Paenibacillus bovis</name>
    <dbReference type="NCBI Taxonomy" id="1616788"/>
    <lineage>
        <taxon>Bacteria</taxon>
        <taxon>Bacillati</taxon>
        <taxon>Bacillota</taxon>
        <taxon>Bacilli</taxon>
        <taxon>Bacillales</taxon>
        <taxon>Paenibacillaceae</taxon>
        <taxon>Paenibacillus</taxon>
    </lineage>
</organism>
<dbReference type="GO" id="GO:0005886">
    <property type="term" value="C:plasma membrane"/>
    <property type="evidence" value="ECO:0007669"/>
    <property type="project" value="UniProtKB-SubCell"/>
</dbReference>